<reference evidence="1" key="1">
    <citation type="submission" date="2021-10" db="EMBL/GenBank/DDBJ databases">
        <title>De novo Genome Assembly of Clathrus columnatus (Basidiomycota, Fungi) Using Illumina and Nanopore Sequence Data.</title>
        <authorList>
            <person name="Ogiso-Tanaka E."/>
            <person name="Itagaki H."/>
            <person name="Hosoya T."/>
            <person name="Hosaka K."/>
        </authorList>
    </citation>
    <scope>NUCLEOTIDE SEQUENCE</scope>
    <source>
        <strain evidence="1">MO-923</strain>
    </source>
</reference>
<accession>A0AAV5AL88</accession>
<dbReference type="EMBL" id="BPWL01000009">
    <property type="protein sequence ID" value="GJJ13640.1"/>
    <property type="molecule type" value="Genomic_DNA"/>
</dbReference>
<dbReference type="AlphaFoldDB" id="A0AAV5AL88"/>
<gene>
    <name evidence="1" type="ORF">Clacol_007896</name>
</gene>
<dbReference type="Proteomes" id="UP001050691">
    <property type="component" value="Unassembled WGS sequence"/>
</dbReference>
<evidence type="ECO:0000313" key="2">
    <source>
        <dbReference type="Proteomes" id="UP001050691"/>
    </source>
</evidence>
<sequence length="172" mass="19813">MLGFAIDIIRGKVEVYEPKFPDHLLAKHEQSIINELKTILAQSTDHRSPETERMLLPHCRGVLETIGHRWAYEAALARGVSQPIIDLFVASLFELDAAWYSESADISRWKRKNLLLERASALYGDLPNLLELLDVKSYVTAPIVSQQRWDKYTSRLPYYVTENESWNKLKAV</sequence>
<keyword evidence="2" id="KW-1185">Reference proteome</keyword>
<organism evidence="1 2">
    <name type="scientific">Clathrus columnatus</name>
    <dbReference type="NCBI Taxonomy" id="1419009"/>
    <lineage>
        <taxon>Eukaryota</taxon>
        <taxon>Fungi</taxon>
        <taxon>Dikarya</taxon>
        <taxon>Basidiomycota</taxon>
        <taxon>Agaricomycotina</taxon>
        <taxon>Agaricomycetes</taxon>
        <taxon>Phallomycetidae</taxon>
        <taxon>Phallales</taxon>
        <taxon>Clathraceae</taxon>
        <taxon>Clathrus</taxon>
    </lineage>
</organism>
<evidence type="ECO:0000313" key="1">
    <source>
        <dbReference type="EMBL" id="GJJ13640.1"/>
    </source>
</evidence>
<comment type="caution">
    <text evidence="1">The sequence shown here is derived from an EMBL/GenBank/DDBJ whole genome shotgun (WGS) entry which is preliminary data.</text>
</comment>
<protein>
    <submittedName>
        <fullName evidence="1">Uncharacterized protein</fullName>
    </submittedName>
</protein>
<name>A0AAV5AL88_9AGAM</name>
<proteinExistence type="predicted"/>